<dbReference type="EMBL" id="CP034298">
    <property type="protein sequence ID" value="QHH08691.1"/>
    <property type="molecule type" value="Genomic_DNA"/>
</dbReference>
<dbReference type="EMBL" id="DACQKT010000008">
    <property type="protein sequence ID" value="HAS6678490.1"/>
    <property type="molecule type" value="Genomic_DNA"/>
</dbReference>
<reference evidence="1" key="3">
    <citation type="submission" date="2019-12" db="EMBL/GenBank/DDBJ databases">
        <authorList>
            <consortium name="NCBI Pathogen Detection Project"/>
        </authorList>
    </citation>
    <scope>NUCLEOTIDE SEQUENCE</scope>
    <source>
        <strain evidence="1">1930</strain>
    </source>
</reference>
<reference evidence="1" key="1">
    <citation type="journal article" date="2018" name="Genome Biol.">
        <title>SKESA: strategic k-mer extension for scrupulous assemblies.</title>
        <authorList>
            <person name="Souvorov A."/>
            <person name="Agarwala R."/>
            <person name="Lipman D.J."/>
        </authorList>
    </citation>
    <scope>NUCLEOTIDE SEQUENCE</scope>
    <source>
        <strain evidence="1">1930</strain>
    </source>
</reference>
<proteinExistence type="predicted"/>
<evidence type="ECO:0000313" key="2">
    <source>
        <dbReference type="EMBL" id="QHH08691.1"/>
    </source>
</evidence>
<reference evidence="2 3" key="2">
    <citation type="submission" date="2018-12" db="EMBL/GenBank/DDBJ databases">
        <title>Genomic insights into the evolutionary origins and pathogenicity of five Vibrio parahaemolyticus strains isolated from the shrimp with acute hepatopancreatic necrosis disease (AHPND).</title>
        <authorList>
            <person name="Yang Q."/>
            <person name="Dong X."/>
            <person name="Xie G."/>
            <person name="Fu S."/>
            <person name="Zou P."/>
            <person name="Sun J."/>
            <person name="Wang Y."/>
            <person name="Huang J."/>
        </authorList>
    </citation>
    <scope>NUCLEOTIDE SEQUENCE [LARGE SCALE GENOMIC DNA]</scope>
    <source>
        <strain evidence="2 3">20160303005-1</strain>
    </source>
</reference>
<sequence>MLFGENKLLQRCTLLFHLPITTHKLGKKTLT</sequence>
<evidence type="ECO:0000313" key="3">
    <source>
        <dbReference type="Proteomes" id="UP000464718"/>
    </source>
</evidence>
<gene>
    <name evidence="2" type="ORF">EHC69_04650</name>
    <name evidence="1" type="ORF">I7278_16925</name>
</gene>
<name>A0A2R9VNR8_VIBPH</name>
<organism evidence="1">
    <name type="scientific">Vibrio parahaemolyticus</name>
    <dbReference type="NCBI Taxonomy" id="670"/>
    <lineage>
        <taxon>Bacteria</taxon>
        <taxon>Pseudomonadati</taxon>
        <taxon>Pseudomonadota</taxon>
        <taxon>Gammaproteobacteria</taxon>
        <taxon>Vibrionales</taxon>
        <taxon>Vibrionaceae</taxon>
        <taxon>Vibrio</taxon>
    </lineage>
</organism>
<dbReference type="AlphaFoldDB" id="A0A2R9VNR8"/>
<accession>A0A2R9VNR8</accession>
<evidence type="ECO:0000313" key="1">
    <source>
        <dbReference type="EMBL" id="HAS6678490.1"/>
    </source>
</evidence>
<protein>
    <submittedName>
        <fullName evidence="1">Uncharacterized protein</fullName>
    </submittedName>
</protein>
<dbReference type="Proteomes" id="UP000464718">
    <property type="component" value="Chromosome i"/>
</dbReference>
<dbReference type="Proteomes" id="UP000856022">
    <property type="component" value="Unassembled WGS sequence"/>
</dbReference>